<dbReference type="InterPro" id="IPR007110">
    <property type="entry name" value="Ig-like_dom"/>
</dbReference>
<dbReference type="GO" id="GO:0043025">
    <property type="term" value="C:neuronal cell body"/>
    <property type="evidence" value="ECO:0007669"/>
    <property type="project" value="TreeGrafter"/>
</dbReference>
<dbReference type="PANTHER" id="PTHR45080">
    <property type="entry name" value="CONTACTIN 5"/>
    <property type="match status" value="1"/>
</dbReference>
<dbReference type="GO" id="GO:0007156">
    <property type="term" value="P:homophilic cell adhesion via plasma membrane adhesion molecules"/>
    <property type="evidence" value="ECO:0007669"/>
    <property type="project" value="TreeGrafter"/>
</dbReference>
<dbReference type="SMART" id="SM00409">
    <property type="entry name" value="IG"/>
    <property type="match status" value="1"/>
</dbReference>
<keyword evidence="5" id="KW-1185">Reference proteome</keyword>
<keyword evidence="2" id="KW-1015">Disulfide bond</keyword>
<dbReference type="WBParaSite" id="Hba_11440">
    <property type="protein sequence ID" value="Hba_11440"/>
    <property type="gene ID" value="Hba_11440"/>
</dbReference>
<dbReference type="GO" id="GO:0008046">
    <property type="term" value="F:axon guidance receptor activity"/>
    <property type="evidence" value="ECO:0007669"/>
    <property type="project" value="TreeGrafter"/>
</dbReference>
<evidence type="ECO:0000313" key="5">
    <source>
        <dbReference type="Proteomes" id="UP000095283"/>
    </source>
</evidence>
<evidence type="ECO:0000256" key="3">
    <source>
        <dbReference type="ARBA" id="ARBA00023319"/>
    </source>
</evidence>
<evidence type="ECO:0000259" key="4">
    <source>
        <dbReference type="PROSITE" id="PS50835"/>
    </source>
</evidence>
<dbReference type="GO" id="GO:0030424">
    <property type="term" value="C:axon"/>
    <property type="evidence" value="ECO:0007669"/>
    <property type="project" value="TreeGrafter"/>
</dbReference>
<sequence>MTTVQSAFRVYVDHSCSCCARPVALTDTEHFTVKGEKEYHLEGAGQYVQRGQPVNITCPVFGHPPPSVKWTKNLEPLGEQVNNQLISAYVQNLSVMRYYERCSLPSLSIFLNFHAYDSIHCSLRRIGIIYATVAQPWVCCSKERINHELSEQLELDGNSIKIKEADYSHSGSYSCEAVNEYTANGKTNKPLIIIDKMLDVKNLGTSPKNEFISLLKNSTSLIAHSSPPDCHKHQLTKWAF</sequence>
<dbReference type="InterPro" id="IPR050958">
    <property type="entry name" value="Cell_Adh-Cytoskel_Orgn"/>
</dbReference>
<reference evidence="6" key="1">
    <citation type="submission" date="2016-11" db="UniProtKB">
        <authorList>
            <consortium name="WormBaseParasite"/>
        </authorList>
    </citation>
    <scope>IDENTIFICATION</scope>
</reference>
<dbReference type="InterPro" id="IPR013098">
    <property type="entry name" value="Ig_I-set"/>
</dbReference>
<dbReference type="GO" id="GO:0050808">
    <property type="term" value="P:synapse organization"/>
    <property type="evidence" value="ECO:0007669"/>
    <property type="project" value="TreeGrafter"/>
</dbReference>
<dbReference type="AlphaFoldDB" id="A0A1I7X211"/>
<dbReference type="PROSITE" id="PS50835">
    <property type="entry name" value="IG_LIKE"/>
    <property type="match status" value="1"/>
</dbReference>
<keyword evidence="3" id="KW-0393">Immunoglobulin domain</keyword>
<dbReference type="InterPro" id="IPR036179">
    <property type="entry name" value="Ig-like_dom_sf"/>
</dbReference>
<proteinExistence type="predicted"/>
<name>A0A1I7X211_HETBA</name>
<dbReference type="GO" id="GO:0005886">
    <property type="term" value="C:plasma membrane"/>
    <property type="evidence" value="ECO:0007669"/>
    <property type="project" value="TreeGrafter"/>
</dbReference>
<dbReference type="Proteomes" id="UP000095283">
    <property type="component" value="Unplaced"/>
</dbReference>
<dbReference type="Gene3D" id="2.60.40.10">
    <property type="entry name" value="Immunoglobulins"/>
    <property type="match status" value="1"/>
</dbReference>
<evidence type="ECO:0000256" key="1">
    <source>
        <dbReference type="ARBA" id="ARBA00022729"/>
    </source>
</evidence>
<dbReference type="SMART" id="SM00408">
    <property type="entry name" value="IGc2"/>
    <property type="match status" value="1"/>
</dbReference>
<dbReference type="Pfam" id="PF07679">
    <property type="entry name" value="I-set"/>
    <property type="match status" value="1"/>
</dbReference>
<accession>A0A1I7X211</accession>
<protein>
    <submittedName>
        <fullName evidence="6">Ig-like domain-containing protein</fullName>
    </submittedName>
</protein>
<organism evidence="5 6">
    <name type="scientific">Heterorhabditis bacteriophora</name>
    <name type="common">Entomopathogenic nematode worm</name>
    <dbReference type="NCBI Taxonomy" id="37862"/>
    <lineage>
        <taxon>Eukaryota</taxon>
        <taxon>Metazoa</taxon>
        <taxon>Ecdysozoa</taxon>
        <taxon>Nematoda</taxon>
        <taxon>Chromadorea</taxon>
        <taxon>Rhabditida</taxon>
        <taxon>Rhabditina</taxon>
        <taxon>Rhabditomorpha</taxon>
        <taxon>Strongyloidea</taxon>
        <taxon>Heterorhabditidae</taxon>
        <taxon>Heterorhabditis</taxon>
    </lineage>
</organism>
<feature type="domain" description="Ig-like" evidence="4">
    <location>
        <begin position="22"/>
        <end position="192"/>
    </location>
</feature>
<dbReference type="SUPFAM" id="SSF48726">
    <property type="entry name" value="Immunoglobulin"/>
    <property type="match status" value="1"/>
</dbReference>
<evidence type="ECO:0000313" key="6">
    <source>
        <dbReference type="WBParaSite" id="Hba_11440"/>
    </source>
</evidence>
<keyword evidence="1" id="KW-0732">Signal</keyword>
<dbReference type="InterPro" id="IPR013783">
    <property type="entry name" value="Ig-like_fold"/>
</dbReference>
<evidence type="ECO:0000256" key="2">
    <source>
        <dbReference type="ARBA" id="ARBA00023157"/>
    </source>
</evidence>
<dbReference type="InterPro" id="IPR003598">
    <property type="entry name" value="Ig_sub2"/>
</dbReference>
<dbReference type="PANTHER" id="PTHR45080:SF8">
    <property type="entry name" value="IG-LIKE DOMAIN-CONTAINING PROTEIN"/>
    <property type="match status" value="1"/>
</dbReference>
<dbReference type="InterPro" id="IPR003599">
    <property type="entry name" value="Ig_sub"/>
</dbReference>